<evidence type="ECO:0000256" key="1">
    <source>
        <dbReference type="SAM" id="MobiDB-lite"/>
    </source>
</evidence>
<protein>
    <submittedName>
        <fullName evidence="2">Uncharacterized protein</fullName>
    </submittedName>
</protein>
<proteinExistence type="predicted"/>
<feature type="region of interest" description="Disordered" evidence="1">
    <location>
        <begin position="1"/>
        <end position="29"/>
    </location>
</feature>
<feature type="compositionally biased region" description="Polar residues" evidence="1">
    <location>
        <begin position="11"/>
        <end position="26"/>
    </location>
</feature>
<accession>A0A6J5UXE4</accession>
<evidence type="ECO:0000313" key="2">
    <source>
        <dbReference type="EMBL" id="CAB4280583.1"/>
    </source>
</evidence>
<organism evidence="2 3">
    <name type="scientific">Prunus armeniaca</name>
    <name type="common">Apricot</name>
    <name type="synonym">Armeniaca vulgaris</name>
    <dbReference type="NCBI Taxonomy" id="36596"/>
    <lineage>
        <taxon>Eukaryota</taxon>
        <taxon>Viridiplantae</taxon>
        <taxon>Streptophyta</taxon>
        <taxon>Embryophyta</taxon>
        <taxon>Tracheophyta</taxon>
        <taxon>Spermatophyta</taxon>
        <taxon>Magnoliopsida</taxon>
        <taxon>eudicotyledons</taxon>
        <taxon>Gunneridae</taxon>
        <taxon>Pentapetalae</taxon>
        <taxon>rosids</taxon>
        <taxon>fabids</taxon>
        <taxon>Rosales</taxon>
        <taxon>Rosaceae</taxon>
        <taxon>Amygdaloideae</taxon>
        <taxon>Amygdaleae</taxon>
        <taxon>Prunus</taxon>
    </lineage>
</organism>
<dbReference type="AlphaFoldDB" id="A0A6J5UXE4"/>
<reference evidence="2 3" key="1">
    <citation type="submission" date="2020-05" db="EMBL/GenBank/DDBJ databases">
        <authorList>
            <person name="Campoy J."/>
            <person name="Schneeberger K."/>
            <person name="Spophaly S."/>
        </authorList>
    </citation>
    <scope>NUCLEOTIDE SEQUENCE [LARGE SCALE GENOMIC DNA]</scope>
    <source>
        <strain evidence="2">PruArmRojPasFocal</strain>
    </source>
</reference>
<gene>
    <name evidence="2" type="ORF">CURHAP_LOCUS33442</name>
</gene>
<evidence type="ECO:0000313" key="3">
    <source>
        <dbReference type="Proteomes" id="UP000507222"/>
    </source>
</evidence>
<feature type="region of interest" description="Disordered" evidence="1">
    <location>
        <begin position="80"/>
        <end position="101"/>
    </location>
</feature>
<sequence>MSAPPPFVMNHSVTETNSYEQHPQQKQVEELPKRSNCKYHVRAFAHNTVAALEYLPERSMPAPPPYVMNYSVTETNAYEQRPQQKQVEQLPERPGLSNCKYHHPKNQTALFPSCALSDKGLPLRPLPSDKLAMCTTKMLITSPLY</sequence>
<dbReference type="Proteomes" id="UP000507222">
    <property type="component" value="Unassembled WGS sequence"/>
</dbReference>
<name>A0A6J5UXE4_PRUAR</name>
<dbReference type="EMBL" id="CAEKDK010000005">
    <property type="protein sequence ID" value="CAB4280583.1"/>
    <property type="molecule type" value="Genomic_DNA"/>
</dbReference>